<feature type="transmembrane region" description="Helical" evidence="1">
    <location>
        <begin position="102"/>
        <end position="122"/>
    </location>
</feature>
<keyword evidence="1" id="KW-0472">Membrane</keyword>
<dbReference type="EMBL" id="JAQNDL010000001">
    <property type="protein sequence ID" value="MDC0717446.1"/>
    <property type="molecule type" value="Genomic_DNA"/>
</dbReference>
<keyword evidence="1" id="KW-1133">Transmembrane helix</keyword>
<dbReference type="RefSeq" id="WP_272085933.1">
    <property type="nucleotide sequence ID" value="NZ_JAQNDL010000001.1"/>
</dbReference>
<reference evidence="2 3" key="1">
    <citation type="submission" date="2022-11" db="EMBL/GenBank/DDBJ databases">
        <title>Minimal conservation of predation-associated metabolite biosynthetic gene clusters underscores biosynthetic potential of Myxococcota including descriptions for ten novel species: Archangium lansinium sp. nov., Myxococcus landrumus sp. nov., Nannocystis bai.</title>
        <authorList>
            <person name="Ahearne A."/>
            <person name="Stevens C."/>
            <person name="Dowd S."/>
        </authorList>
    </citation>
    <scope>NUCLEOTIDE SEQUENCE [LARGE SCALE GENOMIC DNA]</scope>
    <source>
        <strain evidence="2 3">BB15-2</strain>
    </source>
</reference>
<feature type="transmembrane region" description="Helical" evidence="1">
    <location>
        <begin position="12"/>
        <end position="32"/>
    </location>
</feature>
<name>A0ABT5DUZ7_9BACT</name>
<evidence type="ECO:0000256" key="1">
    <source>
        <dbReference type="SAM" id="Phobius"/>
    </source>
</evidence>
<evidence type="ECO:0000313" key="2">
    <source>
        <dbReference type="EMBL" id="MDC0717446.1"/>
    </source>
</evidence>
<evidence type="ECO:0000313" key="3">
    <source>
        <dbReference type="Proteomes" id="UP001221686"/>
    </source>
</evidence>
<feature type="transmembrane region" description="Helical" evidence="1">
    <location>
        <begin position="44"/>
        <end position="66"/>
    </location>
</feature>
<protein>
    <submittedName>
        <fullName evidence="2">Uncharacterized protein</fullName>
    </submittedName>
</protein>
<accession>A0ABT5DUZ7</accession>
<sequence>MHDLRDVGGTPGGLPVFLLGLGMVGAGAYLLLNQVMVHSGYWGFWGDNTFGLTLLPLLFGIGFLFYSARSFFGWALTGLGAVFIFVGIIANLEIHFRPTTLWNTLVILTLLVGGLGLVFRSLRPMRARPRGRAH</sequence>
<comment type="caution">
    <text evidence="2">The sequence shown here is derived from an EMBL/GenBank/DDBJ whole genome shotgun (WGS) entry which is preliminary data.</text>
</comment>
<proteinExistence type="predicted"/>
<feature type="transmembrane region" description="Helical" evidence="1">
    <location>
        <begin position="71"/>
        <end position="90"/>
    </location>
</feature>
<keyword evidence="3" id="KW-1185">Reference proteome</keyword>
<keyword evidence="1" id="KW-0812">Transmembrane</keyword>
<gene>
    <name evidence="2" type="ORF">POL25_11115</name>
</gene>
<organism evidence="2 3">
    <name type="scientific">Nannocystis bainbridge</name>
    <dbReference type="NCBI Taxonomy" id="2995303"/>
    <lineage>
        <taxon>Bacteria</taxon>
        <taxon>Pseudomonadati</taxon>
        <taxon>Myxococcota</taxon>
        <taxon>Polyangia</taxon>
        <taxon>Nannocystales</taxon>
        <taxon>Nannocystaceae</taxon>
        <taxon>Nannocystis</taxon>
    </lineage>
</organism>
<dbReference type="Proteomes" id="UP001221686">
    <property type="component" value="Unassembled WGS sequence"/>
</dbReference>